<dbReference type="InterPro" id="IPR000172">
    <property type="entry name" value="GMC_OxRdtase_N"/>
</dbReference>
<dbReference type="CDD" id="cd00118">
    <property type="entry name" value="LysM"/>
    <property type="match status" value="1"/>
</dbReference>
<keyword evidence="4" id="KW-0274">FAD</keyword>
<evidence type="ECO:0000256" key="5">
    <source>
        <dbReference type="ARBA" id="ARBA00023002"/>
    </source>
</evidence>
<evidence type="ECO:0000256" key="1">
    <source>
        <dbReference type="ARBA" id="ARBA00001974"/>
    </source>
</evidence>
<dbReference type="Gene3D" id="3.10.350.10">
    <property type="entry name" value="LysM domain"/>
    <property type="match status" value="1"/>
</dbReference>
<dbReference type="SUPFAM" id="SSF54106">
    <property type="entry name" value="LysM domain"/>
    <property type="match status" value="1"/>
</dbReference>
<dbReference type="SUPFAM" id="SSF51905">
    <property type="entry name" value="FAD/NAD(P)-binding domain"/>
    <property type="match status" value="1"/>
</dbReference>
<evidence type="ECO:0000256" key="2">
    <source>
        <dbReference type="ARBA" id="ARBA00010790"/>
    </source>
</evidence>
<evidence type="ECO:0000259" key="6">
    <source>
        <dbReference type="PROSITE" id="PS51782"/>
    </source>
</evidence>
<evidence type="ECO:0000313" key="7">
    <source>
        <dbReference type="EMBL" id="GFZ77674.1"/>
    </source>
</evidence>
<evidence type="ECO:0000256" key="4">
    <source>
        <dbReference type="ARBA" id="ARBA00022827"/>
    </source>
</evidence>
<dbReference type="InterPro" id="IPR007867">
    <property type="entry name" value="GMC_OxRtase_C"/>
</dbReference>
<dbReference type="Pfam" id="PF05199">
    <property type="entry name" value="GMC_oxred_C"/>
    <property type="match status" value="1"/>
</dbReference>
<dbReference type="PANTHER" id="PTHR42784">
    <property type="entry name" value="PYRANOSE 2-OXIDASE"/>
    <property type="match status" value="1"/>
</dbReference>
<comment type="similarity">
    <text evidence="2">Belongs to the GMC oxidoreductase family.</text>
</comment>
<proteinExistence type="inferred from homology"/>
<dbReference type="InterPro" id="IPR036779">
    <property type="entry name" value="LysM_dom_sf"/>
</dbReference>
<dbReference type="EMBL" id="BMHE01000009">
    <property type="protein sequence ID" value="GFZ77674.1"/>
    <property type="molecule type" value="Genomic_DNA"/>
</dbReference>
<comment type="caution">
    <text evidence="7">The sequence shown here is derived from an EMBL/GenBank/DDBJ whole genome shotgun (WGS) entry which is preliminary data.</text>
</comment>
<dbReference type="Pfam" id="PF01476">
    <property type="entry name" value="LysM"/>
    <property type="match status" value="1"/>
</dbReference>
<dbReference type="InterPro" id="IPR036188">
    <property type="entry name" value="FAD/NAD-bd_sf"/>
</dbReference>
<dbReference type="InterPro" id="IPR051473">
    <property type="entry name" value="P2Ox-like"/>
</dbReference>
<feature type="domain" description="LysM" evidence="6">
    <location>
        <begin position="2"/>
        <end position="47"/>
    </location>
</feature>
<accession>A0ABQ1EMP9</accession>
<name>A0ABQ1EMP9_9BACL</name>
<protein>
    <recommendedName>
        <fullName evidence="6">LysM domain-containing protein</fullName>
    </recommendedName>
</protein>
<dbReference type="RefSeq" id="WP_189011695.1">
    <property type="nucleotide sequence ID" value="NZ_BMHE01000009.1"/>
</dbReference>
<dbReference type="PROSITE" id="PS51782">
    <property type="entry name" value="LYSM"/>
    <property type="match status" value="1"/>
</dbReference>
<keyword evidence="3" id="KW-0285">Flavoprotein</keyword>
<evidence type="ECO:0000313" key="8">
    <source>
        <dbReference type="Proteomes" id="UP000615455"/>
    </source>
</evidence>
<gene>
    <name evidence="7" type="ORF">GCM10008018_24090</name>
</gene>
<evidence type="ECO:0000256" key="3">
    <source>
        <dbReference type="ARBA" id="ARBA00022630"/>
    </source>
</evidence>
<dbReference type="PANTHER" id="PTHR42784:SF1">
    <property type="entry name" value="PYRANOSE 2-OXIDASE"/>
    <property type="match status" value="1"/>
</dbReference>
<dbReference type="Pfam" id="PF00732">
    <property type="entry name" value="GMC_oxred_N"/>
    <property type="match status" value="1"/>
</dbReference>
<dbReference type="Proteomes" id="UP000615455">
    <property type="component" value="Unassembled WGS sequence"/>
</dbReference>
<sequence>MDSYIAQTGDTLRSIAYSLRLDIHKLLSLNPHIQNPDTYIAGQKVIFKRMIPIPIAAPQPPETDLKQWIPLTSLEQMSQTEYDVLIIGAGAGGPAVLWRLCEQWGLNGKRIGIVERGDLLIPTHSMNIPTLNASRKRDFYKNISHPLGKSQPDYPGASQVFALGGKTLFWSTASPRMHPVDMKEWPISYEELTPYYNTAERVMNISKGYTQDSTITTVMLEILRRSGFPEVTELPTAIDLSATKFGQVHSNALFSSIAFLGSALNQRPFDLAVNARAVQILSANGSATGVRVMSPDKKSYFIKAKTIVVSASTWETPRLLLYSGIPGKAIGHYLMNHSKIVATVKIDRSYFPDVLGTLFIWKPRTVGDPYQMIIYGPDLEKYLWYPVFENKQILKEFDIGIETLGVVEPQFENYISLTPNRLDTYGVPEIQIHFSYSEKDKTIIGQMLYATNKMISSLQASIAVKNHQPELSLFVPGEDYHEMGSCRMGNDPSTSATNSYGRIHGMSNLYVADNSVIPYSGAANPTLTTVALAIRTADHIIHQLK</sequence>
<dbReference type="SUPFAM" id="SSF54373">
    <property type="entry name" value="FAD-linked reductases, C-terminal domain"/>
    <property type="match status" value="1"/>
</dbReference>
<organism evidence="7 8">
    <name type="scientific">Paenibacillus marchantiophytorum</name>
    <dbReference type="NCBI Taxonomy" id="1619310"/>
    <lineage>
        <taxon>Bacteria</taxon>
        <taxon>Bacillati</taxon>
        <taxon>Bacillota</taxon>
        <taxon>Bacilli</taxon>
        <taxon>Bacillales</taxon>
        <taxon>Paenibacillaceae</taxon>
        <taxon>Paenibacillus</taxon>
    </lineage>
</organism>
<keyword evidence="8" id="KW-1185">Reference proteome</keyword>
<comment type="cofactor">
    <cofactor evidence="1">
        <name>FAD</name>
        <dbReference type="ChEBI" id="CHEBI:57692"/>
    </cofactor>
</comment>
<keyword evidence="5" id="KW-0560">Oxidoreductase</keyword>
<dbReference type="InterPro" id="IPR018392">
    <property type="entry name" value="LysM"/>
</dbReference>
<reference evidence="8" key="1">
    <citation type="journal article" date="2019" name="Int. J. Syst. Evol. Microbiol.">
        <title>The Global Catalogue of Microorganisms (GCM) 10K type strain sequencing project: providing services to taxonomists for standard genome sequencing and annotation.</title>
        <authorList>
            <consortium name="The Broad Institute Genomics Platform"/>
            <consortium name="The Broad Institute Genome Sequencing Center for Infectious Disease"/>
            <person name="Wu L."/>
            <person name="Ma J."/>
        </authorList>
    </citation>
    <scope>NUCLEOTIDE SEQUENCE [LARGE SCALE GENOMIC DNA]</scope>
    <source>
        <strain evidence="8">CGMCC 1.15043</strain>
    </source>
</reference>
<dbReference type="Gene3D" id="3.50.50.60">
    <property type="entry name" value="FAD/NAD(P)-binding domain"/>
    <property type="match status" value="2"/>
</dbReference>
<dbReference type="SMART" id="SM00257">
    <property type="entry name" value="LysM"/>
    <property type="match status" value="1"/>
</dbReference>